<evidence type="ECO:0000313" key="1">
    <source>
        <dbReference type="EMBL" id="CAG8623278.1"/>
    </source>
</evidence>
<sequence>MLDHKNIDNYYLLQISSTDNMEVPVDCDKSNIDLLYEITDNKLLSEASVDSDESDIEASTNSVLENMASDFKEFDGKYGPYFPNLTSATIFTWVTKHMVSETCQHNVPLCINKTPSTYEATKKAFTISPLIHLERVLNNPVLISKLYFGPRIVTKKKWEFWHGEL</sequence>
<dbReference type="EMBL" id="CAJVQB010003977">
    <property type="protein sequence ID" value="CAG8623278.1"/>
    <property type="molecule type" value="Genomic_DNA"/>
</dbReference>
<organism evidence="1 2">
    <name type="scientific">Gigaspora margarita</name>
    <dbReference type="NCBI Taxonomy" id="4874"/>
    <lineage>
        <taxon>Eukaryota</taxon>
        <taxon>Fungi</taxon>
        <taxon>Fungi incertae sedis</taxon>
        <taxon>Mucoromycota</taxon>
        <taxon>Glomeromycotina</taxon>
        <taxon>Glomeromycetes</taxon>
        <taxon>Diversisporales</taxon>
        <taxon>Gigasporaceae</taxon>
        <taxon>Gigaspora</taxon>
    </lineage>
</organism>
<comment type="caution">
    <text evidence="1">The sequence shown here is derived from an EMBL/GenBank/DDBJ whole genome shotgun (WGS) entry which is preliminary data.</text>
</comment>
<accession>A0ABN7UNX0</accession>
<dbReference type="Proteomes" id="UP000789901">
    <property type="component" value="Unassembled WGS sequence"/>
</dbReference>
<proteinExistence type="predicted"/>
<gene>
    <name evidence="1" type="ORF">GMARGA_LOCUS7955</name>
</gene>
<reference evidence="1 2" key="1">
    <citation type="submission" date="2021-06" db="EMBL/GenBank/DDBJ databases">
        <authorList>
            <person name="Kallberg Y."/>
            <person name="Tangrot J."/>
            <person name="Rosling A."/>
        </authorList>
    </citation>
    <scope>NUCLEOTIDE SEQUENCE [LARGE SCALE GENOMIC DNA]</scope>
    <source>
        <strain evidence="1 2">120-4 pot B 10/14</strain>
    </source>
</reference>
<keyword evidence="2" id="KW-1185">Reference proteome</keyword>
<protein>
    <submittedName>
        <fullName evidence="1">10540_t:CDS:1</fullName>
    </submittedName>
</protein>
<evidence type="ECO:0000313" key="2">
    <source>
        <dbReference type="Proteomes" id="UP000789901"/>
    </source>
</evidence>
<name>A0ABN7UNX0_GIGMA</name>